<organism evidence="2 3">
    <name type="scientific">Didymosphaeria variabile</name>
    <dbReference type="NCBI Taxonomy" id="1932322"/>
    <lineage>
        <taxon>Eukaryota</taxon>
        <taxon>Fungi</taxon>
        <taxon>Dikarya</taxon>
        <taxon>Ascomycota</taxon>
        <taxon>Pezizomycotina</taxon>
        <taxon>Dothideomycetes</taxon>
        <taxon>Pleosporomycetidae</taxon>
        <taxon>Pleosporales</taxon>
        <taxon>Massarineae</taxon>
        <taxon>Didymosphaeriaceae</taxon>
        <taxon>Didymosphaeria</taxon>
    </lineage>
</organism>
<proteinExistence type="predicted"/>
<comment type="caution">
    <text evidence="2">The sequence shown here is derived from an EMBL/GenBank/DDBJ whole genome shotgun (WGS) entry which is preliminary data.</text>
</comment>
<dbReference type="EMBL" id="JAPEUX010000004">
    <property type="protein sequence ID" value="KAJ4353977.1"/>
    <property type="molecule type" value="Genomic_DNA"/>
</dbReference>
<evidence type="ECO:0000256" key="1">
    <source>
        <dbReference type="SAM" id="MobiDB-lite"/>
    </source>
</evidence>
<reference evidence="2" key="1">
    <citation type="submission" date="2022-10" db="EMBL/GenBank/DDBJ databases">
        <title>Tapping the CABI collections for fungal endophytes: first genome assemblies for Collariella, Neodidymelliopsis, Ascochyta clinopodiicola, Didymella pomorum, Didymosphaeria variabile, Neocosmospora piperis and Neocucurbitaria cava.</title>
        <authorList>
            <person name="Hill R."/>
        </authorList>
    </citation>
    <scope>NUCLEOTIDE SEQUENCE</scope>
    <source>
        <strain evidence="2">IMI 356815</strain>
    </source>
</reference>
<dbReference type="RefSeq" id="XP_056071751.1">
    <property type="nucleotide sequence ID" value="XM_056214484.1"/>
</dbReference>
<gene>
    <name evidence="2" type="ORF">N0V89_005709</name>
</gene>
<feature type="region of interest" description="Disordered" evidence="1">
    <location>
        <begin position="507"/>
        <end position="572"/>
    </location>
</feature>
<accession>A0A9W9CBG4</accession>
<dbReference type="AlphaFoldDB" id="A0A9W9CBG4"/>
<dbReference type="OrthoDB" id="3796665at2759"/>
<feature type="compositionally biased region" description="Basic and acidic residues" evidence="1">
    <location>
        <begin position="507"/>
        <end position="517"/>
    </location>
</feature>
<name>A0A9W9CBG4_9PLEO</name>
<protein>
    <submittedName>
        <fullName evidence="2">Uncharacterized protein</fullName>
    </submittedName>
</protein>
<dbReference type="Proteomes" id="UP001140513">
    <property type="component" value="Unassembled WGS sequence"/>
</dbReference>
<sequence length="590" mass="65068">MATISKPTCACNPFEACHCGSWSYQFTDTPTMSIFTTFDELPVDDEGWVPVSAGASVQKPLNISDPEKSSCDEHENAQFDQRIAEQLTECNNTPNQQHVQTIDPFGLTSTFGMGTQQFSNSMGFEGGIGQCDFSQERSDFDNAMGLSSNHFSFDNFGDDDFRDSSMPPINTTAINPAQSMPFNGARYHDAVLGTILSPGLAEFLNATSTSLDQPQNQVAFPGHGIDNASIGRVAPRDHSTSLSIDQPQMRTPQKAHAALNDAWSQKTQCTKNQTFAEDQAFAQARAFAQANVRTVQEAGQDLFGIYTQNQRSRQGPSNQATSVLPTPTSTKNLSANQLGKQPVPQPSSSPAGRTPSKKRPRPADIQIPSEASKRARIDAPGPPPFAAEVKSNAARGRAVKVLFKTPWEQMTQMEKARILLPMMIGKHPVEFEKEEMQRGLSYGAMRQREALEKTMHLSNEAAAETESSAAPRKTLALAEMDEDDEEAVLKARLAEIEANKKAKVAEEKRRISNEKRAATTRRKRQEKKEADRLKREKELEEIARQKELEAHREASFAGERPQAAQEQGMPEQMREAYAHVGFAPAQPYMG</sequence>
<evidence type="ECO:0000313" key="2">
    <source>
        <dbReference type="EMBL" id="KAJ4353977.1"/>
    </source>
</evidence>
<keyword evidence="3" id="KW-1185">Reference proteome</keyword>
<evidence type="ECO:0000313" key="3">
    <source>
        <dbReference type="Proteomes" id="UP001140513"/>
    </source>
</evidence>
<feature type="region of interest" description="Disordered" evidence="1">
    <location>
        <begin position="309"/>
        <end position="391"/>
    </location>
</feature>
<feature type="compositionally biased region" description="Polar residues" evidence="1">
    <location>
        <begin position="309"/>
        <end position="339"/>
    </location>
</feature>
<dbReference type="GeneID" id="80909239"/>
<feature type="compositionally biased region" description="Basic and acidic residues" evidence="1">
    <location>
        <begin position="526"/>
        <end position="554"/>
    </location>
</feature>